<evidence type="ECO:0000313" key="2">
    <source>
        <dbReference type="Proteomes" id="UP000198211"/>
    </source>
</evidence>
<dbReference type="OrthoDB" id="422540at2759"/>
<dbReference type="Proteomes" id="UP000198211">
    <property type="component" value="Unassembled WGS sequence"/>
</dbReference>
<keyword evidence="2" id="KW-1185">Reference proteome</keyword>
<evidence type="ECO:0000313" key="1">
    <source>
        <dbReference type="EMBL" id="OWZ08494.1"/>
    </source>
</evidence>
<sequence>MEFNVFADNSTCKWFLSHPKVSGKLARWLAFVGQYSFVLHHVKGSSNVVADALSRVDNQSSKSRDQMASTIPVISGSTLAVHSCAESCVDLIHSYINLSLTSWPWGNVVSMIFVLFVVLDVFGGGNVVTRSTGVPHEVTLLKPCQLTMVTVKLDMVTKKMFLREYRHNPIYRDVIRKTSSPKQEIPGIGAVRKENELLFKDDV</sequence>
<proteinExistence type="predicted"/>
<comment type="caution">
    <text evidence="1">The sequence shown here is derived from an EMBL/GenBank/DDBJ whole genome shotgun (WGS) entry which is preliminary data.</text>
</comment>
<dbReference type="AlphaFoldDB" id="A0A225VTK2"/>
<name>A0A225VTK2_9STRA</name>
<gene>
    <name evidence="1" type="ORF">PHMEG_00018955</name>
</gene>
<dbReference type="EMBL" id="NBNE01003133">
    <property type="protein sequence ID" value="OWZ08494.1"/>
    <property type="molecule type" value="Genomic_DNA"/>
</dbReference>
<organism evidence="1 2">
    <name type="scientific">Phytophthora megakarya</name>
    <dbReference type="NCBI Taxonomy" id="4795"/>
    <lineage>
        <taxon>Eukaryota</taxon>
        <taxon>Sar</taxon>
        <taxon>Stramenopiles</taxon>
        <taxon>Oomycota</taxon>
        <taxon>Peronosporomycetes</taxon>
        <taxon>Peronosporales</taxon>
        <taxon>Peronosporaceae</taxon>
        <taxon>Phytophthora</taxon>
    </lineage>
</organism>
<accession>A0A225VTK2</accession>
<protein>
    <submittedName>
        <fullName evidence="1">Polyprotein</fullName>
    </submittedName>
</protein>
<reference evidence="2" key="1">
    <citation type="submission" date="2017-03" db="EMBL/GenBank/DDBJ databases">
        <title>Phytopthora megakarya and P. palmivora, two closely related causual agents of cacao black pod achieved similar genome size and gene model numbers by different mechanisms.</title>
        <authorList>
            <person name="Ali S."/>
            <person name="Shao J."/>
            <person name="Larry D.J."/>
            <person name="Kronmiller B."/>
            <person name="Shen D."/>
            <person name="Strem M.D."/>
            <person name="Melnick R.L."/>
            <person name="Guiltinan M.J."/>
            <person name="Tyler B.M."/>
            <person name="Meinhardt L.W."/>
            <person name="Bailey B.A."/>
        </authorList>
    </citation>
    <scope>NUCLEOTIDE SEQUENCE [LARGE SCALE GENOMIC DNA]</scope>
    <source>
        <strain evidence="2">zdho120</strain>
    </source>
</reference>